<evidence type="ECO:0000313" key="1">
    <source>
        <dbReference type="EMBL" id="PYE60546.1"/>
    </source>
</evidence>
<reference evidence="1 2" key="1">
    <citation type="submission" date="2018-06" db="EMBL/GenBank/DDBJ databases">
        <title>Genomic Encyclopedia of Type Strains, Phase III (KMG-III): the genomes of soil and plant-associated and newly described type strains.</title>
        <authorList>
            <person name="Whitman W."/>
        </authorList>
    </citation>
    <scope>NUCLEOTIDE SEQUENCE [LARGE SCALE GENOMIC DNA]</scope>
    <source>
        <strain evidence="1 2">JC5</strain>
    </source>
</reference>
<gene>
    <name evidence="1" type="ORF">C8J23_103159</name>
</gene>
<keyword evidence="2" id="KW-1185">Reference proteome</keyword>
<name>A0ABX5PSB3_9GAMM</name>
<comment type="caution">
    <text evidence="1">The sequence shown here is derived from an EMBL/GenBank/DDBJ whole genome shotgun (WGS) entry which is preliminary data.</text>
</comment>
<dbReference type="EMBL" id="QJSY01000003">
    <property type="protein sequence ID" value="PYE60546.1"/>
    <property type="molecule type" value="Genomic_DNA"/>
</dbReference>
<sequence>MFQATPFSQNYTDPARSSTTLGRWHRGYHGFEPNLTNKLGVSCNLSCSPSPAVRFRTGDPVTRCKYIPVSSASPSLARKVTVPPVPENEVYVCGHIGRFKQVSSHRIAPTPPMEPSLALLPISSKGRTGPCAWMHLHHDFMPLAQRLALLSAKNSQIT</sequence>
<accession>A0ABX5PSB3</accession>
<organism evidence="1 2">
    <name type="scientific">Shewanella chilikensis</name>
    <dbReference type="NCBI Taxonomy" id="558541"/>
    <lineage>
        <taxon>Bacteria</taxon>
        <taxon>Pseudomonadati</taxon>
        <taxon>Pseudomonadota</taxon>
        <taxon>Gammaproteobacteria</taxon>
        <taxon>Alteromonadales</taxon>
        <taxon>Shewanellaceae</taxon>
        <taxon>Shewanella</taxon>
    </lineage>
</organism>
<proteinExistence type="predicted"/>
<dbReference type="Proteomes" id="UP000247584">
    <property type="component" value="Unassembled WGS sequence"/>
</dbReference>
<evidence type="ECO:0000313" key="2">
    <source>
        <dbReference type="Proteomes" id="UP000247584"/>
    </source>
</evidence>
<protein>
    <submittedName>
        <fullName evidence="1">Uncharacterized protein</fullName>
    </submittedName>
</protein>